<dbReference type="EMBL" id="JAQHRD010000001">
    <property type="protein sequence ID" value="KAJ6445258.1"/>
    <property type="molecule type" value="Genomic_DNA"/>
</dbReference>
<evidence type="ECO:0000313" key="2">
    <source>
        <dbReference type="Proteomes" id="UP001163105"/>
    </source>
</evidence>
<reference evidence="1" key="1">
    <citation type="submission" date="2023-01" db="EMBL/GenBank/DDBJ databases">
        <title>The growth and conidiation of Purpureocillium lavendulum are regulated by nitrogen source and histone H3K14 acetylation.</title>
        <authorList>
            <person name="Tang P."/>
            <person name="Han J."/>
            <person name="Zhang C."/>
            <person name="Tang P."/>
            <person name="Qi F."/>
            <person name="Zhang K."/>
            <person name="Liang L."/>
        </authorList>
    </citation>
    <scope>NUCLEOTIDE SEQUENCE</scope>
    <source>
        <strain evidence="1">YMF1.00683</strain>
    </source>
</reference>
<organism evidence="1 2">
    <name type="scientific">Purpureocillium lavendulum</name>
    <dbReference type="NCBI Taxonomy" id="1247861"/>
    <lineage>
        <taxon>Eukaryota</taxon>
        <taxon>Fungi</taxon>
        <taxon>Dikarya</taxon>
        <taxon>Ascomycota</taxon>
        <taxon>Pezizomycotina</taxon>
        <taxon>Sordariomycetes</taxon>
        <taxon>Hypocreomycetidae</taxon>
        <taxon>Hypocreales</taxon>
        <taxon>Ophiocordycipitaceae</taxon>
        <taxon>Purpureocillium</taxon>
    </lineage>
</organism>
<dbReference type="AlphaFoldDB" id="A0AB34G0R3"/>
<dbReference type="Proteomes" id="UP001163105">
    <property type="component" value="Unassembled WGS sequence"/>
</dbReference>
<name>A0AB34G0R3_9HYPO</name>
<proteinExistence type="predicted"/>
<comment type="caution">
    <text evidence="1">The sequence shown here is derived from an EMBL/GenBank/DDBJ whole genome shotgun (WGS) entry which is preliminary data.</text>
</comment>
<sequence length="62" mass="7114">MSLQWDMAPWGFNSICMRWQDLLESSAPDAQRARPDVSFRQGSSQDIGPALDTWTALRPRMM</sequence>
<evidence type="ECO:0000313" key="1">
    <source>
        <dbReference type="EMBL" id="KAJ6445258.1"/>
    </source>
</evidence>
<protein>
    <submittedName>
        <fullName evidence="1">Uncharacterized protein</fullName>
    </submittedName>
</protein>
<gene>
    <name evidence="1" type="ORF">O9K51_00017</name>
</gene>
<keyword evidence="2" id="KW-1185">Reference proteome</keyword>
<accession>A0AB34G0R3</accession>